<keyword evidence="2 4" id="KW-0863">Zinc-finger</keyword>
<dbReference type="PANTHER" id="PTHR39490:SF8">
    <property type="entry name" value="ZINC FINGER FYVE DOMAIN-CONTAINING PROTEIN 21"/>
    <property type="match status" value="1"/>
</dbReference>
<dbReference type="PANTHER" id="PTHR39490">
    <property type="entry name" value="ARRESTIN DOMAIN-CONTAINING PROTEIN D"/>
    <property type="match status" value="1"/>
</dbReference>
<keyword evidence="3" id="KW-0862">Zinc</keyword>
<feature type="region of interest" description="Disordered" evidence="5">
    <location>
        <begin position="1"/>
        <end position="153"/>
    </location>
</feature>
<evidence type="ECO:0000256" key="4">
    <source>
        <dbReference type="PROSITE-ProRule" id="PRU00091"/>
    </source>
</evidence>
<feature type="compositionally biased region" description="Basic and acidic residues" evidence="5">
    <location>
        <begin position="1169"/>
        <end position="1178"/>
    </location>
</feature>
<dbReference type="EMBL" id="JANBPY010000356">
    <property type="protein sequence ID" value="KAJ1967324.1"/>
    <property type="molecule type" value="Genomic_DNA"/>
</dbReference>
<feature type="compositionally biased region" description="Basic and acidic residues" evidence="5">
    <location>
        <begin position="462"/>
        <end position="475"/>
    </location>
</feature>
<feature type="domain" description="FYVE-type" evidence="6">
    <location>
        <begin position="672"/>
        <end position="729"/>
    </location>
</feature>
<feature type="region of interest" description="Disordered" evidence="5">
    <location>
        <begin position="1101"/>
        <end position="1178"/>
    </location>
</feature>
<evidence type="ECO:0000313" key="7">
    <source>
        <dbReference type="EMBL" id="KAJ1967324.1"/>
    </source>
</evidence>
<reference evidence="7" key="1">
    <citation type="submission" date="2022-07" db="EMBL/GenBank/DDBJ databases">
        <title>Phylogenomic reconstructions and comparative analyses of Kickxellomycotina fungi.</title>
        <authorList>
            <person name="Reynolds N.K."/>
            <person name="Stajich J.E."/>
            <person name="Barry K."/>
            <person name="Grigoriev I.V."/>
            <person name="Crous P."/>
            <person name="Smith M.E."/>
        </authorList>
    </citation>
    <scope>NUCLEOTIDE SEQUENCE</scope>
    <source>
        <strain evidence="7">RSA 1196</strain>
    </source>
</reference>
<dbReference type="AlphaFoldDB" id="A0A9W8AWS5"/>
<feature type="compositionally biased region" description="Polar residues" evidence="5">
    <location>
        <begin position="119"/>
        <end position="129"/>
    </location>
</feature>
<evidence type="ECO:0000256" key="2">
    <source>
        <dbReference type="ARBA" id="ARBA00022771"/>
    </source>
</evidence>
<organism evidence="7 8">
    <name type="scientific">Dispira parvispora</name>
    <dbReference type="NCBI Taxonomy" id="1520584"/>
    <lineage>
        <taxon>Eukaryota</taxon>
        <taxon>Fungi</taxon>
        <taxon>Fungi incertae sedis</taxon>
        <taxon>Zoopagomycota</taxon>
        <taxon>Kickxellomycotina</taxon>
        <taxon>Dimargaritomycetes</taxon>
        <taxon>Dimargaritales</taxon>
        <taxon>Dimargaritaceae</taxon>
        <taxon>Dispira</taxon>
    </lineage>
</organism>
<feature type="region of interest" description="Disordered" evidence="5">
    <location>
        <begin position="986"/>
        <end position="1007"/>
    </location>
</feature>
<feature type="compositionally biased region" description="Polar residues" evidence="5">
    <location>
        <begin position="538"/>
        <end position="557"/>
    </location>
</feature>
<dbReference type="Pfam" id="PF01363">
    <property type="entry name" value="FYVE"/>
    <property type="match status" value="1"/>
</dbReference>
<dbReference type="InterPro" id="IPR013083">
    <property type="entry name" value="Znf_RING/FYVE/PHD"/>
</dbReference>
<feature type="region of interest" description="Disordered" evidence="5">
    <location>
        <begin position="500"/>
        <end position="557"/>
    </location>
</feature>
<feature type="compositionally biased region" description="Polar residues" evidence="5">
    <location>
        <begin position="138"/>
        <end position="153"/>
    </location>
</feature>
<dbReference type="SUPFAM" id="SSF57903">
    <property type="entry name" value="FYVE/PHD zinc finger"/>
    <property type="match status" value="1"/>
</dbReference>
<feature type="region of interest" description="Disordered" evidence="5">
    <location>
        <begin position="787"/>
        <end position="807"/>
    </location>
</feature>
<dbReference type="InterPro" id="IPR052113">
    <property type="entry name" value="FYVE-type_Zinc_Finger"/>
</dbReference>
<evidence type="ECO:0000313" key="8">
    <source>
        <dbReference type="Proteomes" id="UP001150925"/>
    </source>
</evidence>
<feature type="region of interest" description="Disordered" evidence="5">
    <location>
        <begin position="328"/>
        <end position="376"/>
    </location>
</feature>
<keyword evidence="1" id="KW-0479">Metal-binding</keyword>
<dbReference type="InterPro" id="IPR000306">
    <property type="entry name" value="Znf_FYVE"/>
</dbReference>
<feature type="compositionally biased region" description="Polar residues" evidence="5">
    <location>
        <begin position="500"/>
        <end position="513"/>
    </location>
</feature>
<protein>
    <recommendedName>
        <fullName evidence="6">FYVE-type domain-containing protein</fullName>
    </recommendedName>
</protein>
<evidence type="ECO:0000256" key="1">
    <source>
        <dbReference type="ARBA" id="ARBA00022723"/>
    </source>
</evidence>
<proteinExistence type="predicted"/>
<keyword evidence="8" id="KW-1185">Reference proteome</keyword>
<feature type="compositionally biased region" description="Polar residues" evidence="5">
    <location>
        <begin position="52"/>
        <end position="66"/>
    </location>
</feature>
<evidence type="ECO:0000259" key="6">
    <source>
        <dbReference type="PROSITE" id="PS50178"/>
    </source>
</evidence>
<evidence type="ECO:0000256" key="5">
    <source>
        <dbReference type="SAM" id="MobiDB-lite"/>
    </source>
</evidence>
<feature type="compositionally biased region" description="Acidic residues" evidence="5">
    <location>
        <begin position="348"/>
        <end position="357"/>
    </location>
</feature>
<dbReference type="InterPro" id="IPR017455">
    <property type="entry name" value="Znf_FYVE-rel"/>
</dbReference>
<gene>
    <name evidence="7" type="ORF">IWQ62_001935</name>
</gene>
<evidence type="ECO:0000256" key="3">
    <source>
        <dbReference type="ARBA" id="ARBA00022833"/>
    </source>
</evidence>
<feature type="compositionally biased region" description="Low complexity" evidence="5">
    <location>
        <begin position="25"/>
        <end position="36"/>
    </location>
</feature>
<dbReference type="Gene3D" id="3.30.40.10">
    <property type="entry name" value="Zinc/RING finger domain, C3HC4 (zinc finger)"/>
    <property type="match status" value="1"/>
</dbReference>
<dbReference type="GO" id="GO:0008270">
    <property type="term" value="F:zinc ion binding"/>
    <property type="evidence" value="ECO:0007669"/>
    <property type="project" value="UniProtKB-KW"/>
</dbReference>
<feature type="region of interest" description="Disordered" evidence="5">
    <location>
        <begin position="859"/>
        <end position="879"/>
    </location>
</feature>
<feature type="region of interest" description="Disordered" evidence="5">
    <location>
        <begin position="461"/>
        <end position="487"/>
    </location>
</feature>
<dbReference type="InterPro" id="IPR011011">
    <property type="entry name" value="Znf_FYVE_PHD"/>
</dbReference>
<dbReference type="SMART" id="SM00064">
    <property type="entry name" value="FYVE"/>
    <property type="match status" value="1"/>
</dbReference>
<dbReference type="Proteomes" id="UP001150925">
    <property type="component" value="Unassembled WGS sequence"/>
</dbReference>
<comment type="caution">
    <text evidence="7">The sequence shown here is derived from an EMBL/GenBank/DDBJ whole genome shotgun (WGS) entry which is preliminary data.</text>
</comment>
<dbReference type="OrthoDB" id="660555at2759"/>
<name>A0A9W8AWS5_9FUNG</name>
<accession>A0A9W8AWS5</accession>
<sequence>MSQTGQPALTTHPTTATPPHPTSPTCPLSSSSTAPPSEIPESAVVTSPPVSPHSQRMASEKSSSPANPDVGQSADPVNQDKVSGSGQGVGGTPTTPRAPRSALYPSLLPVRSREPGETASRNLTVTNATAPPPLTVSGPPQRSPSLSSALSHEGQSAPWSSLWLHNPKPFSATPSIKTDDVSIITSLTSKHLHIDGYGPDSEEPMVETVLKHARRTLPGETASVVSAEPAVAAGKTADKEELLDQGSADINEAIQMRRVRSRMLLHWRPNFKELRDLLGLEYRFIKPKSLMALDRRILKQGWYELIPWYPERSPASCHESHLDFLSERPDCLTGPSSPRPSAVQPEEQLADDGDDGSCDSVIAHSDEESEVAPLKPTSLGATTAAYAPKLIQPVTPSAQVAVDNPSFIPCEEAFVLPLHGVDLEPFFAGIRVYHNGNPVVAFNTDIAPEWLDAFITAKSAHQIRDESRRSRENKAMKQWKFPDYNKPSDQDKRFWRYWRSSSVSKQPRSQPTPNKKPASYTVAAGRSSSGEISAPMAPNSSASGRPQSSGPTSPKHTNVLSVLHSSAESHSHQRKTSIGSFRALWTGGSSTGTTSIQPKAVTVTQTTSSTAAQSLTSTLSSLGTQPPPFFGKLGSNQEGAATEFGTQLSRPGSPATLGDTLGGVVSCEWVPDDAVTVCMVCRNTVFTLLVRKHHCRHCGRVICYRCSVMAASRGDKLVRLCTECSQRYQVVSPAVSPTLHRIRRDTTPVNDRHGGGSPLDAHNSPPCTLVHMGTGSPLSPLFHRRHVSPTKPHSHAPQPMAIPQSPRHLAGRRRRPVSLAVGPQCSRQRTVSLGRASGYRHPLSLDDRPCSPRPLSASVTGNTYDPYHPNPEATSPTHTTMSIPDLPSKNPLHPNPSCPVMTTDSIGQPTSDLPMSCSFDAILNPFREHRPSSPSLGRSHEVNGRARANSLLCGLSPPSAFPRGRVLAGMNYPSHESLAQALAPTSVTHAGTHASTGPSSATLTPSSSFANVPHHMVSSQSTHTHTPSHYPPSISILHTGATMPFKSQTCHPPPPGPYGNPALWYIPPWATTPVFGSIESTLTTVSDIPSLGTSHRMALVNQGIDPPAGSSTHPRRRAQPMQSITTFSFRKPDTLDPPVLTHRVQNNESPPPNDKPSLAPRVPTNPADSCHDTSHPAT</sequence>
<dbReference type="PROSITE" id="PS50178">
    <property type="entry name" value="ZF_FYVE"/>
    <property type="match status" value="1"/>
</dbReference>